<dbReference type="InterPro" id="IPR003148">
    <property type="entry name" value="RCK_N"/>
</dbReference>
<dbReference type="InterPro" id="IPR036721">
    <property type="entry name" value="RCK_C_sf"/>
</dbReference>
<dbReference type="Pfam" id="PF02080">
    <property type="entry name" value="TrkA_C"/>
    <property type="match status" value="1"/>
</dbReference>
<evidence type="ECO:0000259" key="1">
    <source>
        <dbReference type="PROSITE" id="PS51201"/>
    </source>
</evidence>
<dbReference type="PANTHER" id="PTHR43833">
    <property type="entry name" value="POTASSIUM CHANNEL PROTEIN 2-RELATED-RELATED"/>
    <property type="match status" value="1"/>
</dbReference>
<dbReference type="InterPro" id="IPR036291">
    <property type="entry name" value="NAD(P)-bd_dom_sf"/>
</dbReference>
<dbReference type="PANTHER" id="PTHR43833:SF7">
    <property type="entry name" value="KTR SYSTEM POTASSIUM UPTAKE PROTEIN C"/>
    <property type="match status" value="1"/>
</dbReference>
<dbReference type="Gene3D" id="3.40.50.720">
    <property type="entry name" value="NAD(P)-binding Rossmann-like Domain"/>
    <property type="match status" value="1"/>
</dbReference>
<dbReference type="KEGG" id="mala:NCTC10135_01249"/>
<dbReference type="Pfam" id="PF02254">
    <property type="entry name" value="TrkA_N"/>
    <property type="match status" value="1"/>
</dbReference>
<evidence type="ECO:0000313" key="4">
    <source>
        <dbReference type="EMBL" id="SYV90724.1"/>
    </source>
</evidence>
<dbReference type="AlphaFoldDB" id="A0A318U7M3"/>
<dbReference type="EMBL" id="QKLP01000011">
    <property type="protein sequence ID" value="PYF42534.1"/>
    <property type="molecule type" value="Genomic_DNA"/>
</dbReference>
<dbReference type="PROSITE" id="PS51202">
    <property type="entry name" value="RCK_C"/>
    <property type="match status" value="1"/>
</dbReference>
<reference evidence="4" key="3">
    <citation type="submission" date="2018-06" db="EMBL/GenBank/DDBJ databases">
        <authorList>
            <consortium name="Pathogen Informatics"/>
            <person name="Doyle S."/>
        </authorList>
    </citation>
    <scope>NUCLEOTIDE SEQUENCE</scope>
    <source>
        <strain evidence="4">NCTC10135</strain>
    </source>
</reference>
<protein>
    <submittedName>
        <fullName evidence="4">Potassium uptake protein KtrA</fullName>
    </submittedName>
    <submittedName>
        <fullName evidence="3">Trk system potassium uptake protein TrkA</fullName>
    </submittedName>
</protein>
<feature type="domain" description="RCK C-terminal" evidence="2">
    <location>
        <begin position="143"/>
        <end position="227"/>
    </location>
</feature>
<reference evidence="6" key="2">
    <citation type="submission" date="2018-06" db="EMBL/GenBank/DDBJ databases">
        <authorList>
            <consortium name="Pathogen Informatics"/>
        </authorList>
    </citation>
    <scope>NUCLEOTIDE SEQUENCE [LARGE SCALE GENOMIC DNA]</scope>
    <source>
        <strain evidence="6">NCTC10135</strain>
    </source>
</reference>
<dbReference type="InterPro" id="IPR006037">
    <property type="entry name" value="RCK_C"/>
</dbReference>
<evidence type="ECO:0000313" key="3">
    <source>
        <dbReference type="EMBL" id="PYF42534.1"/>
    </source>
</evidence>
<dbReference type="SUPFAM" id="SSF51735">
    <property type="entry name" value="NAD(P)-binding Rossmann-fold domains"/>
    <property type="match status" value="1"/>
</dbReference>
<evidence type="ECO:0000313" key="5">
    <source>
        <dbReference type="Proteomes" id="UP000247715"/>
    </source>
</evidence>
<dbReference type="RefSeq" id="WP_110858419.1">
    <property type="nucleotide sequence ID" value="NZ_LS991949.1"/>
</dbReference>
<name>A0A318U7M3_9BACT</name>
<dbReference type="PROSITE" id="PS51201">
    <property type="entry name" value="RCK_N"/>
    <property type="match status" value="1"/>
</dbReference>
<dbReference type="EMBL" id="LS991949">
    <property type="protein sequence ID" value="SYV90724.1"/>
    <property type="molecule type" value="Genomic_DNA"/>
</dbReference>
<evidence type="ECO:0000259" key="2">
    <source>
        <dbReference type="PROSITE" id="PS51202"/>
    </source>
</evidence>
<dbReference type="InterPro" id="IPR050721">
    <property type="entry name" value="Trk_Ktr_HKT_K-transport"/>
</dbReference>
<accession>A0A318U7M3</accession>
<sequence>MGFFKRAREICIIGIGRFGQAIVKKILSSNASDIRLVLVDNNERNLLQFKDEVDGVYVGDCADSKTLEALKIDEFDVVIVATPNNIEIVATLSELGVKTIIARAFSSRHARVLRQIGVTQIISPEEEAGKKVAILVSNNSLTKFSENITEIRDGFVSTTVCIKNPDIVNKNISEIAFRSEYNVLISLVQRDTKTFLPSGDFKIKENDLITFIGELSDIIEITEFCTKDKKNKIKNE</sequence>
<evidence type="ECO:0000313" key="6">
    <source>
        <dbReference type="Proteomes" id="UP000259864"/>
    </source>
</evidence>
<reference evidence="3 5" key="1">
    <citation type="submission" date="2018-06" db="EMBL/GenBank/DDBJ databases">
        <title>Genomic Encyclopedia of Archaeal and Bacterial Type Strains, Phase II (KMG-II): from individual species to whole genera.</title>
        <authorList>
            <person name="Goeker M."/>
        </authorList>
    </citation>
    <scope>NUCLEOTIDE SEQUENCE [LARGE SCALE GENOMIC DNA]</scope>
    <source>
        <strain evidence="3 5">ATCC 29103</strain>
    </source>
</reference>
<dbReference type="Proteomes" id="UP000259864">
    <property type="component" value="Chromosome 1"/>
</dbReference>
<dbReference type="Gene3D" id="3.30.70.1450">
    <property type="entry name" value="Regulator of K+ conductance, C-terminal domain"/>
    <property type="match status" value="1"/>
</dbReference>
<proteinExistence type="predicted"/>
<organism evidence="3 5">
    <name type="scientific">Metamycoplasma alkalescens</name>
    <dbReference type="NCBI Taxonomy" id="45363"/>
    <lineage>
        <taxon>Bacteria</taxon>
        <taxon>Bacillati</taxon>
        <taxon>Mycoplasmatota</taxon>
        <taxon>Mycoplasmoidales</taxon>
        <taxon>Metamycoplasmataceae</taxon>
        <taxon>Metamycoplasma</taxon>
    </lineage>
</organism>
<dbReference type="Proteomes" id="UP000247715">
    <property type="component" value="Unassembled WGS sequence"/>
</dbReference>
<dbReference type="SUPFAM" id="SSF116726">
    <property type="entry name" value="TrkA C-terminal domain-like"/>
    <property type="match status" value="1"/>
</dbReference>
<dbReference type="STRING" id="1188234.MALK_5270"/>
<dbReference type="GO" id="GO:0006813">
    <property type="term" value="P:potassium ion transport"/>
    <property type="evidence" value="ECO:0007669"/>
    <property type="project" value="InterPro"/>
</dbReference>
<gene>
    <name evidence="4" type="primary">ktrA</name>
    <name evidence="3" type="ORF">BCF88_1115</name>
    <name evidence="4" type="ORF">NCTC10135_01249</name>
</gene>
<feature type="domain" description="RCK N-terminal" evidence="1">
    <location>
        <begin position="7"/>
        <end position="123"/>
    </location>
</feature>
<dbReference type="GO" id="GO:0008324">
    <property type="term" value="F:monoatomic cation transmembrane transporter activity"/>
    <property type="evidence" value="ECO:0007669"/>
    <property type="project" value="InterPro"/>
</dbReference>